<organism evidence="1 2">
    <name type="scientific">Colletotrichum navitas</name>
    <dbReference type="NCBI Taxonomy" id="681940"/>
    <lineage>
        <taxon>Eukaryota</taxon>
        <taxon>Fungi</taxon>
        <taxon>Dikarya</taxon>
        <taxon>Ascomycota</taxon>
        <taxon>Pezizomycotina</taxon>
        <taxon>Sordariomycetes</taxon>
        <taxon>Hypocreomycetidae</taxon>
        <taxon>Glomerellales</taxon>
        <taxon>Glomerellaceae</taxon>
        <taxon>Colletotrichum</taxon>
        <taxon>Colletotrichum graminicola species complex</taxon>
    </lineage>
</organism>
<reference evidence="1" key="1">
    <citation type="submission" date="2021-06" db="EMBL/GenBank/DDBJ databases">
        <title>Comparative genomics, transcriptomics and evolutionary studies reveal genomic signatures of adaptation to plant cell wall in hemibiotrophic fungi.</title>
        <authorList>
            <consortium name="DOE Joint Genome Institute"/>
            <person name="Baroncelli R."/>
            <person name="Diaz J.F."/>
            <person name="Benocci T."/>
            <person name="Peng M."/>
            <person name="Battaglia E."/>
            <person name="Haridas S."/>
            <person name="Andreopoulos W."/>
            <person name="Labutti K."/>
            <person name="Pangilinan J."/>
            <person name="Floch G.L."/>
            <person name="Makela M.R."/>
            <person name="Henrissat B."/>
            <person name="Grigoriev I.V."/>
            <person name="Crouch J.A."/>
            <person name="De Vries R.P."/>
            <person name="Sukno S.A."/>
            <person name="Thon M.R."/>
        </authorList>
    </citation>
    <scope>NUCLEOTIDE SEQUENCE</scope>
    <source>
        <strain evidence="1">CBS 125086</strain>
    </source>
</reference>
<comment type="caution">
    <text evidence="1">The sequence shown here is derived from an EMBL/GenBank/DDBJ whole genome shotgun (WGS) entry which is preliminary data.</text>
</comment>
<name>A0AAD8QD70_9PEZI</name>
<protein>
    <submittedName>
        <fullName evidence="1">Uncharacterized protein</fullName>
    </submittedName>
</protein>
<dbReference type="AlphaFoldDB" id="A0AAD8QD70"/>
<dbReference type="RefSeq" id="XP_060419820.1">
    <property type="nucleotide sequence ID" value="XM_060553583.1"/>
</dbReference>
<evidence type="ECO:0000313" key="1">
    <source>
        <dbReference type="EMBL" id="KAK1599158.1"/>
    </source>
</evidence>
<dbReference type="EMBL" id="JAHLJV010000003">
    <property type="protein sequence ID" value="KAK1599158.1"/>
    <property type="molecule type" value="Genomic_DNA"/>
</dbReference>
<proteinExistence type="predicted"/>
<gene>
    <name evidence="1" type="ORF">LY79DRAFT_505143</name>
</gene>
<accession>A0AAD8QD70</accession>
<sequence>MSSMSQWLWHQFSTFYVRGQTPVERGQNLCRTLLHPGLLHGCLVVAACQWAWVTGSLEHVKVPFLYHKTAAYEFAKHQLSESAESVSDTSIFAIATLALTEVRCHQQLVLTFVLTKLAKGAVGDLDASSKHLRGLHRLTLRKNGYNLMRSNLAQQMLEMAGDRLRRGEVSVMHDAISADFQPSIIALLFTSLWDMESLPPRQAPRYGWWEGDETPTDRLWQDYTKNLNWELSRGFDPERNIATMLNGDAKSSRASYIATFFYLVMAVNDNEMDCVLTVWLLEQLVDDVCNKEEEMIAGTFSRSLWFWSVLFGAAVASTGRPITATGREQLAKWRAVYASKLVLASSVMQLDSWQAAKAVLAEVAWTDGSDAEGRLHDIWEDAALGWEFQGRVLDFT</sequence>
<dbReference type="Proteomes" id="UP001230504">
    <property type="component" value="Unassembled WGS sequence"/>
</dbReference>
<evidence type="ECO:0000313" key="2">
    <source>
        <dbReference type="Proteomes" id="UP001230504"/>
    </source>
</evidence>
<keyword evidence="2" id="KW-1185">Reference proteome</keyword>
<dbReference type="GeneID" id="85437823"/>